<comment type="subcellular location">
    <subcellularLocation>
        <location evidence="1">Cell membrane</location>
        <topology evidence="1">Single-pass type I membrane protein</topology>
    </subcellularLocation>
</comment>
<keyword evidence="6 11" id="KW-0472">Membrane</keyword>
<keyword evidence="4" id="KW-0732">Signal</keyword>
<evidence type="ECO:0000313" key="14">
    <source>
        <dbReference type="Proteomes" id="UP000327493"/>
    </source>
</evidence>
<keyword evidence="8" id="KW-0675">Receptor</keyword>
<reference evidence="13 14" key="1">
    <citation type="submission" date="2019-08" db="EMBL/GenBank/DDBJ databases">
        <title>A chromosome-level genome assembly, high-density linkage maps, and genome scans reveal the genomic architecture of hybrid incompatibilities underlying speciation via character displacement in darters (Percidae: Etheostominae).</title>
        <authorList>
            <person name="Moran R.L."/>
            <person name="Catchen J.M."/>
            <person name="Fuller R.C."/>
        </authorList>
    </citation>
    <scope>NUCLEOTIDE SEQUENCE [LARGE SCALE GENOMIC DNA]</scope>
    <source>
        <strain evidence="13">EspeVRDwgs_2016</strain>
        <tissue evidence="13">Muscle</tissue>
    </source>
</reference>
<dbReference type="InterPro" id="IPR007110">
    <property type="entry name" value="Ig-like_dom"/>
</dbReference>
<dbReference type="InterPro" id="IPR036179">
    <property type="entry name" value="Ig-like_dom_sf"/>
</dbReference>
<dbReference type="PANTHER" id="PTHR25466">
    <property type="entry name" value="T-LYMPHOCYTE ACTIVATION ANTIGEN"/>
    <property type="match status" value="1"/>
</dbReference>
<dbReference type="Pfam" id="PF22705">
    <property type="entry name" value="C2-set_3"/>
    <property type="match status" value="1"/>
</dbReference>
<dbReference type="GO" id="GO:0006955">
    <property type="term" value="P:immune response"/>
    <property type="evidence" value="ECO:0007669"/>
    <property type="project" value="TreeGrafter"/>
</dbReference>
<evidence type="ECO:0000256" key="11">
    <source>
        <dbReference type="SAM" id="Phobius"/>
    </source>
</evidence>
<keyword evidence="3 11" id="KW-0812">Transmembrane</keyword>
<feature type="domain" description="Ig-like" evidence="12">
    <location>
        <begin position="142"/>
        <end position="270"/>
    </location>
</feature>
<dbReference type="SMART" id="SM00408">
    <property type="entry name" value="IGc2"/>
    <property type="match status" value="2"/>
</dbReference>
<keyword evidence="10" id="KW-0393">Immunoglobulin domain</keyword>
<dbReference type="PANTHER" id="PTHR25466:SF14">
    <property type="entry name" value="BUTYROPHILIN SUBFAMILY 2 MEMBER A2-LIKE-RELATED"/>
    <property type="match status" value="1"/>
</dbReference>
<dbReference type="InterPro" id="IPR053896">
    <property type="entry name" value="BTN3A2-like_Ig-C"/>
</dbReference>
<evidence type="ECO:0000256" key="3">
    <source>
        <dbReference type="ARBA" id="ARBA00022692"/>
    </source>
</evidence>
<organism evidence="13 14">
    <name type="scientific">Etheostoma spectabile</name>
    <name type="common">orangethroat darter</name>
    <dbReference type="NCBI Taxonomy" id="54343"/>
    <lineage>
        <taxon>Eukaryota</taxon>
        <taxon>Metazoa</taxon>
        <taxon>Chordata</taxon>
        <taxon>Craniata</taxon>
        <taxon>Vertebrata</taxon>
        <taxon>Euteleostomi</taxon>
        <taxon>Actinopterygii</taxon>
        <taxon>Neopterygii</taxon>
        <taxon>Teleostei</taxon>
        <taxon>Neoteleostei</taxon>
        <taxon>Acanthomorphata</taxon>
        <taxon>Eupercaria</taxon>
        <taxon>Perciformes</taxon>
        <taxon>Percoidei</taxon>
        <taxon>Percidae</taxon>
        <taxon>Etheostomatinae</taxon>
        <taxon>Etheostoma</taxon>
    </lineage>
</organism>
<evidence type="ECO:0000256" key="10">
    <source>
        <dbReference type="ARBA" id="ARBA00023319"/>
    </source>
</evidence>
<dbReference type="InterPro" id="IPR003599">
    <property type="entry name" value="Ig_sub"/>
</dbReference>
<evidence type="ECO:0000313" key="13">
    <source>
        <dbReference type="EMBL" id="KAA8580524.1"/>
    </source>
</evidence>
<sequence>MESCVLPCSFQVDTEVIIHWIQRTLGDTRVHSYYNNQDHLALQDQRYKNRTSLFQDQISGGNASLQLSGVKIQDQGRYQCTTSTLAGNKEFIINLKVDAPVDKVDIEQVENRITCSSEGVYPQPELTWSTSPPSNMSLENKPTVQQTDQLLYNIHSSLIVSGTDLVYSCTVRTRKNKRTATLKRLGSSSETTIPCESLNPPLTGLVWRFNHSQIILDQTGDHVPYTVSEEWRQRVKSVSESGSLTLKDLSSDQDGIYTCELSNAEETYVTNTLLRIIKESETDVAGVVVGVVLGVILVTLLALYCKHKEGTNFILQKLYCFNVTPLSTE</sequence>
<dbReference type="GO" id="GO:0071222">
    <property type="term" value="P:cellular response to lipopolysaccharide"/>
    <property type="evidence" value="ECO:0007669"/>
    <property type="project" value="TreeGrafter"/>
</dbReference>
<evidence type="ECO:0000256" key="9">
    <source>
        <dbReference type="ARBA" id="ARBA00023180"/>
    </source>
</evidence>
<evidence type="ECO:0000256" key="8">
    <source>
        <dbReference type="ARBA" id="ARBA00023170"/>
    </source>
</evidence>
<dbReference type="InterPro" id="IPR003598">
    <property type="entry name" value="Ig_sub2"/>
</dbReference>
<dbReference type="GO" id="GO:0042102">
    <property type="term" value="P:positive regulation of T cell proliferation"/>
    <property type="evidence" value="ECO:0007669"/>
    <property type="project" value="TreeGrafter"/>
</dbReference>
<keyword evidence="9" id="KW-0325">Glycoprotein</keyword>
<keyword evidence="5 11" id="KW-1133">Transmembrane helix</keyword>
<evidence type="ECO:0000256" key="6">
    <source>
        <dbReference type="ARBA" id="ARBA00023136"/>
    </source>
</evidence>
<keyword evidence="14" id="KW-1185">Reference proteome</keyword>
<evidence type="ECO:0000256" key="1">
    <source>
        <dbReference type="ARBA" id="ARBA00004251"/>
    </source>
</evidence>
<protein>
    <recommendedName>
        <fullName evidence="12">Ig-like domain-containing protein</fullName>
    </recommendedName>
</protein>
<dbReference type="InterPro" id="IPR013106">
    <property type="entry name" value="Ig_V-set"/>
</dbReference>
<dbReference type="GO" id="GO:0007166">
    <property type="term" value="P:cell surface receptor signaling pathway"/>
    <property type="evidence" value="ECO:0007669"/>
    <property type="project" value="TreeGrafter"/>
</dbReference>
<evidence type="ECO:0000259" key="12">
    <source>
        <dbReference type="PROSITE" id="PS50835"/>
    </source>
</evidence>
<proteinExistence type="predicted"/>
<comment type="caution">
    <text evidence="13">The sequence shown here is derived from an EMBL/GenBank/DDBJ whole genome shotgun (WGS) entry which is preliminary data.</text>
</comment>
<feature type="transmembrane region" description="Helical" evidence="11">
    <location>
        <begin position="284"/>
        <end position="305"/>
    </location>
</feature>
<dbReference type="SMART" id="SM00409">
    <property type="entry name" value="IG"/>
    <property type="match status" value="2"/>
</dbReference>
<accession>A0A5J5CF18</accession>
<dbReference type="GO" id="GO:0042130">
    <property type="term" value="P:negative regulation of T cell proliferation"/>
    <property type="evidence" value="ECO:0007669"/>
    <property type="project" value="TreeGrafter"/>
</dbReference>
<keyword evidence="2" id="KW-1003">Cell membrane</keyword>
<dbReference type="SMART" id="SM00406">
    <property type="entry name" value="IGv"/>
    <property type="match status" value="2"/>
</dbReference>
<feature type="domain" description="Ig-like" evidence="12">
    <location>
        <begin position="1"/>
        <end position="98"/>
    </location>
</feature>
<evidence type="ECO:0000256" key="2">
    <source>
        <dbReference type="ARBA" id="ARBA00022475"/>
    </source>
</evidence>
<dbReference type="InterPro" id="IPR051713">
    <property type="entry name" value="T-cell_Activation_Regulation"/>
</dbReference>
<dbReference type="EMBL" id="VOFY01000022">
    <property type="protein sequence ID" value="KAA8580524.1"/>
    <property type="molecule type" value="Genomic_DNA"/>
</dbReference>
<dbReference type="Pfam" id="PF07686">
    <property type="entry name" value="V-set"/>
    <property type="match status" value="1"/>
</dbReference>
<dbReference type="Proteomes" id="UP000327493">
    <property type="component" value="Chromosome 22"/>
</dbReference>
<dbReference type="Gene3D" id="2.60.40.10">
    <property type="entry name" value="Immunoglobulins"/>
    <property type="match status" value="3"/>
</dbReference>
<evidence type="ECO:0000256" key="5">
    <source>
        <dbReference type="ARBA" id="ARBA00022989"/>
    </source>
</evidence>
<keyword evidence="7" id="KW-1015">Disulfide bond</keyword>
<dbReference type="InterPro" id="IPR013783">
    <property type="entry name" value="Ig-like_fold"/>
</dbReference>
<dbReference type="PROSITE" id="PS50835">
    <property type="entry name" value="IG_LIKE"/>
    <property type="match status" value="2"/>
</dbReference>
<dbReference type="InterPro" id="IPR013151">
    <property type="entry name" value="Immunoglobulin_dom"/>
</dbReference>
<evidence type="ECO:0000256" key="7">
    <source>
        <dbReference type="ARBA" id="ARBA00023157"/>
    </source>
</evidence>
<dbReference type="GO" id="GO:0009897">
    <property type="term" value="C:external side of plasma membrane"/>
    <property type="evidence" value="ECO:0007669"/>
    <property type="project" value="TreeGrafter"/>
</dbReference>
<dbReference type="SUPFAM" id="SSF48726">
    <property type="entry name" value="Immunoglobulin"/>
    <property type="match status" value="3"/>
</dbReference>
<dbReference type="Pfam" id="PF00047">
    <property type="entry name" value="ig"/>
    <property type="match status" value="1"/>
</dbReference>
<dbReference type="CDD" id="cd00096">
    <property type="entry name" value="Ig"/>
    <property type="match status" value="1"/>
</dbReference>
<gene>
    <name evidence="13" type="ORF">FQN60_013482</name>
</gene>
<name>A0A5J5CF18_9PERO</name>
<dbReference type="FunFam" id="2.60.40.10:FF:000142">
    <property type="entry name" value="V-set domain-containing T-cell activation inhibitor 1"/>
    <property type="match status" value="1"/>
</dbReference>
<dbReference type="AlphaFoldDB" id="A0A5J5CF18"/>
<dbReference type="GO" id="GO:0031295">
    <property type="term" value="P:T cell costimulation"/>
    <property type="evidence" value="ECO:0007669"/>
    <property type="project" value="TreeGrafter"/>
</dbReference>
<evidence type="ECO:0000256" key="4">
    <source>
        <dbReference type="ARBA" id="ARBA00022729"/>
    </source>
</evidence>